<dbReference type="Gene3D" id="3.30.70.1560">
    <property type="entry name" value="Alpha-L RNA-binding motif"/>
    <property type="match status" value="1"/>
</dbReference>
<dbReference type="FunFam" id="3.10.290.10:FF:000003">
    <property type="entry name" value="Pseudouridine synthase"/>
    <property type="match status" value="1"/>
</dbReference>
<dbReference type="InterPro" id="IPR050343">
    <property type="entry name" value="RsuA_PseudoU_synthase"/>
</dbReference>
<dbReference type="SUPFAM" id="SSF55120">
    <property type="entry name" value="Pseudouridine synthase"/>
    <property type="match status" value="1"/>
</dbReference>
<dbReference type="Proteomes" id="UP000179010">
    <property type="component" value="Unassembled WGS sequence"/>
</dbReference>
<dbReference type="PROSITE" id="PS01149">
    <property type="entry name" value="PSI_RSU"/>
    <property type="match status" value="1"/>
</dbReference>
<evidence type="ECO:0000256" key="2">
    <source>
        <dbReference type="ARBA" id="ARBA00023235"/>
    </source>
</evidence>
<name>A0A1F4PPQ0_UNCK3</name>
<dbReference type="CDD" id="cd00165">
    <property type="entry name" value="S4"/>
    <property type="match status" value="1"/>
</dbReference>
<dbReference type="InterPro" id="IPR020103">
    <property type="entry name" value="PsdUridine_synth_cat_dom_sf"/>
</dbReference>
<dbReference type="InterPro" id="IPR042092">
    <property type="entry name" value="PsdUridine_s_RsuA/RluB/E/F_cat"/>
</dbReference>
<dbReference type="CDD" id="cd02870">
    <property type="entry name" value="PseudoU_synth_RsuA_like"/>
    <property type="match status" value="1"/>
</dbReference>
<dbReference type="SUPFAM" id="SSF55174">
    <property type="entry name" value="Alpha-L RNA-binding motif"/>
    <property type="match status" value="1"/>
</dbReference>
<keyword evidence="3" id="KW-0694">RNA-binding</keyword>
<dbReference type="PANTHER" id="PTHR47683">
    <property type="entry name" value="PSEUDOURIDINE SYNTHASE FAMILY PROTEIN-RELATED"/>
    <property type="match status" value="1"/>
</dbReference>
<dbReference type="Gene3D" id="3.10.290.10">
    <property type="entry name" value="RNA-binding S4 domain"/>
    <property type="match status" value="1"/>
</dbReference>
<accession>A0A1F4PPQ0</accession>
<dbReference type="GO" id="GO:0120159">
    <property type="term" value="F:rRNA pseudouridine synthase activity"/>
    <property type="evidence" value="ECO:0007669"/>
    <property type="project" value="UniProtKB-ARBA"/>
</dbReference>
<evidence type="ECO:0000259" key="5">
    <source>
        <dbReference type="SMART" id="SM00363"/>
    </source>
</evidence>
<dbReference type="EMBL" id="METE01000002">
    <property type="protein sequence ID" value="OGB85566.1"/>
    <property type="molecule type" value="Genomic_DNA"/>
</dbReference>
<dbReference type="Gene3D" id="3.30.70.580">
    <property type="entry name" value="Pseudouridine synthase I, catalytic domain, N-terminal subdomain"/>
    <property type="match status" value="1"/>
</dbReference>
<dbReference type="InterPro" id="IPR036986">
    <property type="entry name" value="S4_RNA-bd_sf"/>
</dbReference>
<sequence length="231" mass="25878">MTRERLNKFLASAGIASRRKADELIVAGLVSINGKVGKELGTTVDPAADTVKFRNKVVQPESEVIYAFNKPVGVTSTVSDEHAEKTIADFFPKDIRVYPVGRLDKDSCGLILVTNNGDLANKLTHPRYEHEKEYEVVLKGNEQKIQQFAKPVKLDGSLTQPIKVKIIEKLTGSRYVVSLTLKEGRKRQIRRIAELLHLQIQELKRVRIGHLRLRDLASGQYLPVNTSDIIA</sequence>
<dbReference type="GO" id="GO:0003723">
    <property type="term" value="F:RNA binding"/>
    <property type="evidence" value="ECO:0007669"/>
    <property type="project" value="UniProtKB-KW"/>
</dbReference>
<dbReference type="GO" id="GO:0000455">
    <property type="term" value="P:enzyme-directed rRNA pseudouridine synthesis"/>
    <property type="evidence" value="ECO:0007669"/>
    <property type="project" value="UniProtKB-ARBA"/>
</dbReference>
<proteinExistence type="inferred from homology"/>
<dbReference type="PROSITE" id="PS50889">
    <property type="entry name" value="S4"/>
    <property type="match status" value="1"/>
</dbReference>
<dbReference type="Pfam" id="PF00849">
    <property type="entry name" value="PseudoU_synth_2"/>
    <property type="match status" value="1"/>
</dbReference>
<comment type="caution">
    <text evidence="6">The sequence shown here is derived from an EMBL/GenBank/DDBJ whole genome shotgun (WGS) entry which is preliminary data.</text>
</comment>
<organism evidence="6 7">
    <name type="scientific">candidate division Kazan bacterium RIFCSPLOWO2_01_FULL_48_13</name>
    <dbReference type="NCBI Taxonomy" id="1798539"/>
    <lineage>
        <taxon>Bacteria</taxon>
        <taxon>Bacteria division Kazan-3B-28</taxon>
    </lineage>
</organism>
<dbReference type="InterPro" id="IPR002942">
    <property type="entry name" value="S4_RNA-bd"/>
</dbReference>
<dbReference type="InterPro" id="IPR018496">
    <property type="entry name" value="PsdUridine_synth_RsuA/RluB_CS"/>
</dbReference>
<reference evidence="6 7" key="1">
    <citation type="journal article" date="2016" name="Nat. Commun.">
        <title>Thousands of microbial genomes shed light on interconnected biogeochemical processes in an aquifer system.</title>
        <authorList>
            <person name="Anantharaman K."/>
            <person name="Brown C.T."/>
            <person name="Hug L.A."/>
            <person name="Sharon I."/>
            <person name="Castelle C.J."/>
            <person name="Probst A.J."/>
            <person name="Thomas B.C."/>
            <person name="Singh A."/>
            <person name="Wilkins M.J."/>
            <person name="Karaoz U."/>
            <person name="Brodie E.L."/>
            <person name="Williams K.H."/>
            <person name="Hubbard S.S."/>
            <person name="Banfield J.F."/>
        </authorList>
    </citation>
    <scope>NUCLEOTIDE SEQUENCE [LARGE SCALE GENOMIC DNA]</scope>
</reference>
<dbReference type="NCBIfam" id="TIGR00093">
    <property type="entry name" value="pseudouridine synthase"/>
    <property type="match status" value="1"/>
</dbReference>
<comment type="similarity">
    <text evidence="1 4">Belongs to the pseudouridine synthase RsuA family.</text>
</comment>
<dbReference type="InterPro" id="IPR006145">
    <property type="entry name" value="PsdUridine_synth_RsuA/RluA"/>
</dbReference>
<evidence type="ECO:0000256" key="4">
    <source>
        <dbReference type="RuleBase" id="RU003887"/>
    </source>
</evidence>
<feature type="domain" description="RNA-binding S4" evidence="5">
    <location>
        <begin position="4"/>
        <end position="63"/>
    </location>
</feature>
<dbReference type="EC" id="5.4.99.-" evidence="4"/>
<evidence type="ECO:0000313" key="7">
    <source>
        <dbReference type="Proteomes" id="UP000179010"/>
    </source>
</evidence>
<dbReference type="SMART" id="SM00363">
    <property type="entry name" value="S4"/>
    <property type="match status" value="1"/>
</dbReference>
<dbReference type="InterPro" id="IPR020094">
    <property type="entry name" value="TruA/RsuA/RluB/E/F_N"/>
</dbReference>
<evidence type="ECO:0000256" key="3">
    <source>
        <dbReference type="PROSITE-ProRule" id="PRU00182"/>
    </source>
</evidence>
<dbReference type="AlphaFoldDB" id="A0A1F4PPQ0"/>
<dbReference type="STRING" id="1798539.A2994_00890"/>
<dbReference type="PANTHER" id="PTHR47683:SF2">
    <property type="entry name" value="RNA-BINDING S4 DOMAIN-CONTAINING PROTEIN"/>
    <property type="match status" value="1"/>
</dbReference>
<evidence type="ECO:0000256" key="1">
    <source>
        <dbReference type="ARBA" id="ARBA00008348"/>
    </source>
</evidence>
<evidence type="ECO:0000313" key="6">
    <source>
        <dbReference type="EMBL" id="OGB85566.1"/>
    </source>
</evidence>
<gene>
    <name evidence="6" type="ORF">A2994_00890</name>
</gene>
<dbReference type="InterPro" id="IPR000748">
    <property type="entry name" value="PsdUridine_synth_RsuA/RluB/E/F"/>
</dbReference>
<keyword evidence="2 4" id="KW-0413">Isomerase</keyword>
<dbReference type="Pfam" id="PF01479">
    <property type="entry name" value="S4"/>
    <property type="match status" value="1"/>
</dbReference>
<protein>
    <recommendedName>
        <fullName evidence="4">Pseudouridine synthase</fullName>
        <ecNumber evidence="4">5.4.99.-</ecNumber>
    </recommendedName>
</protein>